<evidence type="ECO:0000256" key="4">
    <source>
        <dbReference type="ARBA" id="ARBA00005163"/>
    </source>
</evidence>
<organism evidence="18 19">
    <name type="scientific">Ktedonobacter racemifer DSM 44963</name>
    <dbReference type="NCBI Taxonomy" id="485913"/>
    <lineage>
        <taxon>Bacteria</taxon>
        <taxon>Bacillati</taxon>
        <taxon>Chloroflexota</taxon>
        <taxon>Ktedonobacteria</taxon>
        <taxon>Ktedonobacterales</taxon>
        <taxon>Ktedonobacteraceae</taxon>
        <taxon>Ktedonobacter</taxon>
    </lineage>
</organism>
<dbReference type="SUPFAM" id="SSF81343">
    <property type="entry name" value="Fumarate reductase respiratory complex transmembrane subunits"/>
    <property type="match status" value="1"/>
</dbReference>
<comment type="caution">
    <text evidence="18">The sequence shown here is derived from an EMBL/GenBank/DDBJ whole genome shotgun (WGS) entry which is preliminary data.</text>
</comment>
<keyword evidence="16 17" id="KW-0472">Membrane</keyword>
<dbReference type="GO" id="GO:0046872">
    <property type="term" value="F:metal ion binding"/>
    <property type="evidence" value="ECO:0007669"/>
    <property type="project" value="UniProtKB-KW"/>
</dbReference>
<evidence type="ECO:0000256" key="9">
    <source>
        <dbReference type="ARBA" id="ARBA00022532"/>
    </source>
</evidence>
<evidence type="ECO:0000256" key="12">
    <source>
        <dbReference type="ARBA" id="ARBA00022723"/>
    </source>
</evidence>
<accession>D6TP44</accession>
<dbReference type="EMBL" id="ADVG01000002">
    <property type="protein sequence ID" value="EFH87400.1"/>
    <property type="molecule type" value="Genomic_DNA"/>
</dbReference>
<dbReference type="RefSeq" id="WP_007912504.1">
    <property type="nucleotide sequence ID" value="NZ_ADVG01000002.1"/>
</dbReference>
<evidence type="ECO:0000256" key="13">
    <source>
        <dbReference type="ARBA" id="ARBA00022982"/>
    </source>
</evidence>
<dbReference type="Proteomes" id="UP000004508">
    <property type="component" value="Unassembled WGS sequence"/>
</dbReference>
<dbReference type="InterPro" id="IPR014312">
    <property type="entry name" value="Succ_DH_anchor"/>
</dbReference>
<comment type="cofactor">
    <cofactor evidence="1">
        <name>heme</name>
        <dbReference type="ChEBI" id="CHEBI:30413"/>
    </cofactor>
</comment>
<comment type="function">
    <text evidence="2">Membrane-anchoring subunit of succinate dehydrogenase (SDH).</text>
</comment>
<evidence type="ECO:0000256" key="8">
    <source>
        <dbReference type="ARBA" id="ARBA00022519"/>
    </source>
</evidence>
<dbReference type="UniPathway" id="UPA00223"/>
<gene>
    <name evidence="18" type="ORF">Krac_8731</name>
</gene>
<dbReference type="GO" id="GO:0006099">
    <property type="term" value="P:tricarboxylic acid cycle"/>
    <property type="evidence" value="ECO:0007669"/>
    <property type="project" value="UniProtKB-UniPathway"/>
</dbReference>
<keyword evidence="6" id="KW-0813">Transport</keyword>
<evidence type="ECO:0000256" key="1">
    <source>
        <dbReference type="ARBA" id="ARBA00001971"/>
    </source>
</evidence>
<dbReference type="InParanoid" id="D6TP44"/>
<dbReference type="AlphaFoldDB" id="D6TP44"/>
<feature type="transmembrane region" description="Helical" evidence="17">
    <location>
        <begin position="64"/>
        <end position="87"/>
    </location>
</feature>
<evidence type="ECO:0000256" key="16">
    <source>
        <dbReference type="ARBA" id="ARBA00023136"/>
    </source>
</evidence>
<keyword evidence="8" id="KW-0997">Cell inner membrane</keyword>
<feature type="transmembrane region" description="Helical" evidence="17">
    <location>
        <begin position="21"/>
        <end position="44"/>
    </location>
</feature>
<dbReference type="OrthoDB" id="67843at2"/>
<dbReference type="PANTHER" id="PTHR38689">
    <property type="entry name" value="SUCCINATE DEHYDROGENASE HYDROPHOBIC MEMBRANE ANCHOR SUBUNIT"/>
    <property type="match status" value="1"/>
</dbReference>
<keyword evidence="11 17" id="KW-0812">Transmembrane</keyword>
<dbReference type="STRING" id="485913.Krac_8731"/>
<evidence type="ECO:0000256" key="5">
    <source>
        <dbReference type="ARBA" id="ARBA00019425"/>
    </source>
</evidence>
<evidence type="ECO:0000256" key="2">
    <source>
        <dbReference type="ARBA" id="ARBA00004050"/>
    </source>
</evidence>
<dbReference type="CDD" id="cd03500">
    <property type="entry name" value="SQR_TypeA_SdhD_like"/>
    <property type="match status" value="1"/>
</dbReference>
<dbReference type="NCBIfam" id="TIGR02968">
    <property type="entry name" value="succ_dehyd_anc"/>
    <property type="match status" value="1"/>
</dbReference>
<name>D6TP44_KTERA</name>
<feature type="transmembrane region" description="Helical" evidence="17">
    <location>
        <begin position="99"/>
        <end position="123"/>
    </location>
</feature>
<keyword evidence="7" id="KW-1003">Cell membrane</keyword>
<dbReference type="GO" id="GO:0005886">
    <property type="term" value="C:plasma membrane"/>
    <property type="evidence" value="ECO:0007669"/>
    <property type="project" value="UniProtKB-SubCell"/>
</dbReference>
<evidence type="ECO:0000256" key="6">
    <source>
        <dbReference type="ARBA" id="ARBA00022448"/>
    </source>
</evidence>
<dbReference type="GO" id="GO:0017004">
    <property type="term" value="P:cytochrome complex assembly"/>
    <property type="evidence" value="ECO:0007669"/>
    <property type="project" value="TreeGrafter"/>
</dbReference>
<evidence type="ECO:0000256" key="10">
    <source>
        <dbReference type="ARBA" id="ARBA00022617"/>
    </source>
</evidence>
<dbReference type="Gene3D" id="1.20.1300.10">
    <property type="entry name" value="Fumarate reductase/succinate dehydrogenase, transmembrane subunit"/>
    <property type="match status" value="1"/>
</dbReference>
<keyword evidence="10" id="KW-0349">Heme</keyword>
<protein>
    <recommendedName>
        <fullName evidence="5">Succinate dehydrogenase hydrophobic membrane anchor subunit</fullName>
    </recommendedName>
</protein>
<evidence type="ECO:0000313" key="18">
    <source>
        <dbReference type="EMBL" id="EFH87400.1"/>
    </source>
</evidence>
<dbReference type="GO" id="GO:0020037">
    <property type="term" value="F:heme binding"/>
    <property type="evidence" value="ECO:0007669"/>
    <property type="project" value="InterPro"/>
</dbReference>
<evidence type="ECO:0000256" key="7">
    <source>
        <dbReference type="ARBA" id="ARBA00022475"/>
    </source>
</evidence>
<dbReference type="PANTHER" id="PTHR38689:SF1">
    <property type="entry name" value="SUCCINATE DEHYDROGENASE HYDROPHOBIC MEMBRANE ANCHOR SUBUNIT"/>
    <property type="match status" value="1"/>
</dbReference>
<comment type="subcellular location">
    <subcellularLocation>
        <location evidence="3">Cell inner membrane</location>
        <topology evidence="3">Multi-pass membrane protein</topology>
    </subcellularLocation>
</comment>
<keyword evidence="15" id="KW-0408">Iron</keyword>
<evidence type="ECO:0000256" key="17">
    <source>
        <dbReference type="SAM" id="Phobius"/>
    </source>
</evidence>
<dbReference type="InterPro" id="IPR000701">
    <property type="entry name" value="SuccDH_FuR_B_TM-su"/>
</dbReference>
<dbReference type="Pfam" id="PF01127">
    <property type="entry name" value="Sdh_cyt"/>
    <property type="match status" value="1"/>
</dbReference>
<comment type="pathway">
    <text evidence="4">Carbohydrate metabolism; tricarboxylic acid cycle.</text>
</comment>
<evidence type="ECO:0000313" key="19">
    <source>
        <dbReference type="Proteomes" id="UP000004508"/>
    </source>
</evidence>
<keyword evidence="19" id="KW-1185">Reference proteome</keyword>
<dbReference type="eggNOG" id="COG2142">
    <property type="taxonomic scope" value="Bacteria"/>
</dbReference>
<keyword evidence="12" id="KW-0479">Metal-binding</keyword>
<dbReference type="InterPro" id="IPR034804">
    <property type="entry name" value="SQR/QFR_C/D"/>
</dbReference>
<proteinExistence type="predicted"/>
<sequence>MLSRLYGGPRPAGGGFETFSWYYFRISGVVLIFLVIIHLTIMHVTNDVSCTTYAFVAARYANPFWRLFDWLLLTFGLTHGVNGLRVVIDDYVRSPGTRLVLQGIAAVLLLAFFMLGTITLITFQPVAGSLGPACLH</sequence>
<evidence type="ECO:0000256" key="14">
    <source>
        <dbReference type="ARBA" id="ARBA00022989"/>
    </source>
</evidence>
<keyword evidence="13" id="KW-0249">Electron transport</keyword>
<evidence type="ECO:0000256" key="3">
    <source>
        <dbReference type="ARBA" id="ARBA00004429"/>
    </source>
</evidence>
<dbReference type="GO" id="GO:0009055">
    <property type="term" value="F:electron transfer activity"/>
    <property type="evidence" value="ECO:0007669"/>
    <property type="project" value="TreeGrafter"/>
</dbReference>
<reference evidence="18 19" key="1">
    <citation type="journal article" date="2011" name="Stand. Genomic Sci.">
        <title>Non-contiguous finished genome sequence and contextual data of the filamentous soil bacterium Ktedonobacter racemifer type strain (SOSP1-21).</title>
        <authorList>
            <person name="Chang Y.J."/>
            <person name="Land M."/>
            <person name="Hauser L."/>
            <person name="Chertkov O."/>
            <person name="Del Rio T.G."/>
            <person name="Nolan M."/>
            <person name="Copeland A."/>
            <person name="Tice H."/>
            <person name="Cheng J.F."/>
            <person name="Lucas S."/>
            <person name="Han C."/>
            <person name="Goodwin L."/>
            <person name="Pitluck S."/>
            <person name="Ivanova N."/>
            <person name="Ovchinikova G."/>
            <person name="Pati A."/>
            <person name="Chen A."/>
            <person name="Palaniappan K."/>
            <person name="Mavromatis K."/>
            <person name="Liolios K."/>
            <person name="Brettin T."/>
            <person name="Fiebig A."/>
            <person name="Rohde M."/>
            <person name="Abt B."/>
            <person name="Goker M."/>
            <person name="Detter J.C."/>
            <person name="Woyke T."/>
            <person name="Bristow J."/>
            <person name="Eisen J.A."/>
            <person name="Markowitz V."/>
            <person name="Hugenholtz P."/>
            <person name="Kyrpides N.C."/>
            <person name="Klenk H.P."/>
            <person name="Lapidus A."/>
        </authorList>
    </citation>
    <scope>NUCLEOTIDE SEQUENCE [LARGE SCALE GENOMIC DNA]</scope>
    <source>
        <strain evidence="19">DSM 44963</strain>
    </source>
</reference>
<keyword evidence="14 17" id="KW-1133">Transmembrane helix</keyword>
<evidence type="ECO:0000256" key="15">
    <source>
        <dbReference type="ARBA" id="ARBA00023004"/>
    </source>
</evidence>
<keyword evidence="9" id="KW-0816">Tricarboxylic acid cycle</keyword>
<evidence type="ECO:0000256" key="11">
    <source>
        <dbReference type="ARBA" id="ARBA00022692"/>
    </source>
</evidence>